<evidence type="ECO:0000313" key="2">
    <source>
        <dbReference type="EMBL" id="GIG90665.1"/>
    </source>
</evidence>
<evidence type="ECO:0008006" key="4">
    <source>
        <dbReference type="Google" id="ProtNLM"/>
    </source>
</evidence>
<protein>
    <recommendedName>
        <fullName evidence="4">Secreted protein</fullName>
    </recommendedName>
</protein>
<dbReference type="PROSITE" id="PS51257">
    <property type="entry name" value="PROKAR_LIPOPROTEIN"/>
    <property type="match status" value="1"/>
</dbReference>
<gene>
    <name evidence="2" type="ORF">Pen02_56010</name>
</gene>
<keyword evidence="3" id="KW-1185">Reference proteome</keyword>
<proteinExistence type="predicted"/>
<organism evidence="2 3">
    <name type="scientific">Plantactinospora endophytica</name>
    <dbReference type="NCBI Taxonomy" id="673535"/>
    <lineage>
        <taxon>Bacteria</taxon>
        <taxon>Bacillati</taxon>
        <taxon>Actinomycetota</taxon>
        <taxon>Actinomycetes</taxon>
        <taxon>Micromonosporales</taxon>
        <taxon>Micromonosporaceae</taxon>
        <taxon>Plantactinospora</taxon>
    </lineage>
</organism>
<keyword evidence="1" id="KW-0732">Signal</keyword>
<feature type="signal peptide" evidence="1">
    <location>
        <begin position="1"/>
        <end position="27"/>
    </location>
</feature>
<dbReference type="Proteomes" id="UP000646749">
    <property type="component" value="Unassembled WGS sequence"/>
</dbReference>
<reference evidence="2 3" key="1">
    <citation type="submission" date="2021-01" db="EMBL/GenBank/DDBJ databases">
        <title>Whole genome shotgun sequence of Plantactinospora endophytica NBRC 110450.</title>
        <authorList>
            <person name="Komaki H."/>
            <person name="Tamura T."/>
        </authorList>
    </citation>
    <scope>NUCLEOTIDE SEQUENCE [LARGE SCALE GENOMIC DNA]</scope>
    <source>
        <strain evidence="2 3">NBRC 110450</strain>
    </source>
</reference>
<evidence type="ECO:0000256" key="1">
    <source>
        <dbReference type="SAM" id="SignalP"/>
    </source>
</evidence>
<evidence type="ECO:0000313" key="3">
    <source>
        <dbReference type="Proteomes" id="UP000646749"/>
    </source>
</evidence>
<comment type="caution">
    <text evidence="2">The sequence shown here is derived from an EMBL/GenBank/DDBJ whole genome shotgun (WGS) entry which is preliminary data.</text>
</comment>
<name>A0ABQ4E7M0_9ACTN</name>
<feature type="chain" id="PRO_5045830689" description="Secreted protein" evidence="1">
    <location>
        <begin position="28"/>
        <end position="152"/>
    </location>
</feature>
<dbReference type="RefSeq" id="WP_203869060.1">
    <property type="nucleotide sequence ID" value="NZ_BONW01000028.1"/>
</dbReference>
<sequence length="152" mass="16383">MLGRIAKTAIVLVVLGAATLIFVPATAASAATSCYGGAYNWDAGVGDDGDTLYIPDVDDTYDWWGARPYYRSSTRCADINLKVTHISGSVMSARVCFRPSSGGGWCNGWKTFDINVPGSLGTWRVIATDVRDNTTFFVEFTSDGYTYGQVAH</sequence>
<dbReference type="EMBL" id="BONW01000028">
    <property type="protein sequence ID" value="GIG90665.1"/>
    <property type="molecule type" value="Genomic_DNA"/>
</dbReference>
<accession>A0ABQ4E7M0</accession>